<proteinExistence type="predicted"/>
<dbReference type="SUPFAM" id="SSF51658">
    <property type="entry name" value="Xylose isomerase-like"/>
    <property type="match status" value="1"/>
</dbReference>
<protein>
    <submittedName>
        <fullName evidence="2">Sugar phosphate isomerase/epimerase</fullName>
    </submittedName>
</protein>
<evidence type="ECO:0000313" key="2">
    <source>
        <dbReference type="EMBL" id="QUH30262.1"/>
    </source>
</evidence>
<dbReference type="Proteomes" id="UP000677305">
    <property type="component" value="Chromosome"/>
</dbReference>
<dbReference type="PANTHER" id="PTHR12110:SF41">
    <property type="entry name" value="INOSOSE DEHYDRATASE"/>
    <property type="match status" value="1"/>
</dbReference>
<name>A0A8J8SCY8_9FIRM</name>
<dbReference type="RefSeq" id="WP_212690444.1">
    <property type="nucleotide sequence ID" value="NZ_CP058561.1"/>
</dbReference>
<dbReference type="InterPro" id="IPR013022">
    <property type="entry name" value="Xyl_isomerase-like_TIM-brl"/>
</dbReference>
<evidence type="ECO:0000313" key="3">
    <source>
        <dbReference type="Proteomes" id="UP000677305"/>
    </source>
</evidence>
<reference evidence="2 3" key="1">
    <citation type="submission" date="2020-07" db="EMBL/GenBank/DDBJ databases">
        <title>Vallitalea guaymasensis genome.</title>
        <authorList>
            <person name="Postec A."/>
        </authorList>
    </citation>
    <scope>NUCLEOTIDE SEQUENCE [LARGE SCALE GENOMIC DNA]</scope>
    <source>
        <strain evidence="2 3">Ra1766G1</strain>
    </source>
</reference>
<dbReference type="Gene3D" id="3.20.20.150">
    <property type="entry name" value="Divalent-metal-dependent TIM barrel enzymes"/>
    <property type="match status" value="1"/>
</dbReference>
<dbReference type="InterPro" id="IPR036237">
    <property type="entry name" value="Xyl_isomerase-like_sf"/>
</dbReference>
<dbReference type="PANTHER" id="PTHR12110">
    <property type="entry name" value="HYDROXYPYRUVATE ISOMERASE"/>
    <property type="match status" value="1"/>
</dbReference>
<dbReference type="InterPro" id="IPR050312">
    <property type="entry name" value="IolE/XylAMocC-like"/>
</dbReference>
<keyword evidence="3" id="KW-1185">Reference proteome</keyword>
<keyword evidence="2" id="KW-0413">Isomerase</keyword>
<dbReference type="GO" id="GO:0016853">
    <property type="term" value="F:isomerase activity"/>
    <property type="evidence" value="ECO:0007669"/>
    <property type="project" value="UniProtKB-KW"/>
</dbReference>
<organism evidence="2 3">
    <name type="scientific">Vallitalea guaymasensis</name>
    <dbReference type="NCBI Taxonomy" id="1185412"/>
    <lineage>
        <taxon>Bacteria</taxon>
        <taxon>Bacillati</taxon>
        <taxon>Bacillota</taxon>
        <taxon>Clostridia</taxon>
        <taxon>Lachnospirales</taxon>
        <taxon>Vallitaleaceae</taxon>
        <taxon>Vallitalea</taxon>
    </lineage>
</organism>
<accession>A0A8J8SCY8</accession>
<sequence length="286" mass="31885">MSEKNKIGVIVDSFRVGVKEGIKKAKEVGASGIQIYSVKGEMSPDNLSKQARRELLDYIKSNGLTVSALCGDLGGHGFTIKEDNKKKIEMSKRIMDLAKDLETDIVTTHIGVVPEDKNHDRFKIMQEACEELGNYGDQVGAYFAIETGPERAITLKNFLDSLDSRGVRVNYDPANLVMVTGDDPVQGVYTLKDYIVHTHAKDGIMVKESNPEYIYDCFAKGIPEGFHCDDYFLEKPLGSGNVDFDKYIKALWDIGYNGFLTIEREVGANPEKDIREAVEFLQKIIG</sequence>
<dbReference type="EMBL" id="CP058561">
    <property type="protein sequence ID" value="QUH30262.1"/>
    <property type="molecule type" value="Genomic_DNA"/>
</dbReference>
<dbReference type="Pfam" id="PF01261">
    <property type="entry name" value="AP_endonuc_2"/>
    <property type="match status" value="1"/>
</dbReference>
<dbReference type="KEGG" id="vgu:HYG85_15650"/>
<gene>
    <name evidence="2" type="ORF">HYG85_15650</name>
</gene>
<dbReference type="AlphaFoldDB" id="A0A8J8SCY8"/>
<evidence type="ECO:0000259" key="1">
    <source>
        <dbReference type="Pfam" id="PF01261"/>
    </source>
</evidence>
<feature type="domain" description="Xylose isomerase-like TIM barrel" evidence="1">
    <location>
        <begin position="22"/>
        <end position="283"/>
    </location>
</feature>